<comment type="caution">
    <text evidence="1">The sequence shown here is derived from an EMBL/GenBank/DDBJ whole genome shotgun (WGS) entry which is preliminary data.</text>
</comment>
<proteinExistence type="predicted"/>
<keyword evidence="1" id="KW-0347">Helicase</keyword>
<dbReference type="GO" id="GO:0004386">
    <property type="term" value="F:helicase activity"/>
    <property type="evidence" value="ECO:0007669"/>
    <property type="project" value="UniProtKB-KW"/>
</dbReference>
<name>A0A6G0Y1M8_APHCR</name>
<dbReference type="Proteomes" id="UP000478052">
    <property type="component" value="Unassembled WGS sequence"/>
</dbReference>
<keyword evidence="1" id="KW-0067">ATP-binding</keyword>
<gene>
    <name evidence="1" type="ORF">FWK35_00011664</name>
</gene>
<keyword evidence="2" id="KW-1185">Reference proteome</keyword>
<evidence type="ECO:0000313" key="1">
    <source>
        <dbReference type="EMBL" id="KAF0747374.1"/>
    </source>
</evidence>
<sequence length="116" mass="12940">MGLPLKLVLKETAKYMVIANISTKEGIVNDAIRNLMKIIKIQFVGGKEVAKRVWIQATSAIGLCIDHFPVKPPICSLNQRFSSIVKDIKPLSCMSHNIKSLKNMKIVLMRTTSFAI</sequence>
<reference evidence="1 2" key="1">
    <citation type="submission" date="2019-08" db="EMBL/GenBank/DDBJ databases">
        <title>Whole genome of Aphis craccivora.</title>
        <authorList>
            <person name="Voronova N.V."/>
            <person name="Shulinski R.S."/>
            <person name="Bandarenka Y.V."/>
            <person name="Zhorov D.G."/>
            <person name="Warner D."/>
        </authorList>
    </citation>
    <scope>NUCLEOTIDE SEQUENCE [LARGE SCALE GENOMIC DNA]</scope>
    <source>
        <strain evidence="1">180601</strain>
        <tissue evidence="1">Whole Body</tissue>
    </source>
</reference>
<dbReference type="AlphaFoldDB" id="A0A6G0Y1M8"/>
<accession>A0A6G0Y1M8</accession>
<protein>
    <submittedName>
        <fullName evidence="1">ATP-dependent DNA helicase</fullName>
    </submittedName>
</protein>
<organism evidence="1 2">
    <name type="scientific">Aphis craccivora</name>
    <name type="common">Cowpea aphid</name>
    <dbReference type="NCBI Taxonomy" id="307492"/>
    <lineage>
        <taxon>Eukaryota</taxon>
        <taxon>Metazoa</taxon>
        <taxon>Ecdysozoa</taxon>
        <taxon>Arthropoda</taxon>
        <taxon>Hexapoda</taxon>
        <taxon>Insecta</taxon>
        <taxon>Pterygota</taxon>
        <taxon>Neoptera</taxon>
        <taxon>Paraneoptera</taxon>
        <taxon>Hemiptera</taxon>
        <taxon>Sternorrhyncha</taxon>
        <taxon>Aphidomorpha</taxon>
        <taxon>Aphidoidea</taxon>
        <taxon>Aphididae</taxon>
        <taxon>Aphidini</taxon>
        <taxon>Aphis</taxon>
        <taxon>Aphis</taxon>
    </lineage>
</organism>
<evidence type="ECO:0000313" key="2">
    <source>
        <dbReference type="Proteomes" id="UP000478052"/>
    </source>
</evidence>
<keyword evidence="1" id="KW-0378">Hydrolase</keyword>
<dbReference type="EMBL" id="VUJU01006869">
    <property type="protein sequence ID" value="KAF0747374.1"/>
    <property type="molecule type" value="Genomic_DNA"/>
</dbReference>
<keyword evidence="1" id="KW-0547">Nucleotide-binding</keyword>